<protein>
    <submittedName>
        <fullName evidence="1">Uncharacterized protein</fullName>
    </submittedName>
</protein>
<sequence length="163" mass="17978">MLGWIKRKVEISSAKAATEDIERQIAMLKGADDDDLGLLIASATFYRFFLNQHGVVPSGAFDLGEVRDAEGCDFFPMELNRLIREAQKEGNPVGAAGLMILLHSARAINMPELRFLGRSMWKELQRGMPFAPNYLPSLFQAAGIPYNGDSGSVYFIPGGLEPR</sequence>
<accession>A0A8J7MUY7</accession>
<dbReference type="RefSeq" id="WP_202659060.1">
    <property type="nucleotide sequence ID" value="NZ_JAESVP010000003.1"/>
</dbReference>
<name>A0A8J7MUY7_9RHOB</name>
<comment type="caution">
    <text evidence="1">The sequence shown here is derived from an EMBL/GenBank/DDBJ whole genome shotgun (WGS) entry which is preliminary data.</text>
</comment>
<organism evidence="1 2">
    <name type="scientific">Fuscibacter oryzae</name>
    <dbReference type="NCBI Taxonomy" id="2803939"/>
    <lineage>
        <taxon>Bacteria</taxon>
        <taxon>Pseudomonadati</taxon>
        <taxon>Pseudomonadota</taxon>
        <taxon>Alphaproteobacteria</taxon>
        <taxon>Rhodobacterales</taxon>
        <taxon>Paracoccaceae</taxon>
        <taxon>Fuscibacter</taxon>
    </lineage>
</organism>
<evidence type="ECO:0000313" key="1">
    <source>
        <dbReference type="EMBL" id="MBL4927934.1"/>
    </source>
</evidence>
<dbReference type="Proteomes" id="UP000619033">
    <property type="component" value="Unassembled WGS sequence"/>
</dbReference>
<reference evidence="1" key="1">
    <citation type="submission" date="2021-01" db="EMBL/GenBank/DDBJ databases">
        <title>Genome seq and assembly of Tabrizicola sp. KVB23.</title>
        <authorList>
            <person name="Chhetri G."/>
        </authorList>
    </citation>
    <scope>NUCLEOTIDE SEQUENCE</scope>
    <source>
        <strain evidence="1">KVB23</strain>
    </source>
</reference>
<dbReference type="EMBL" id="JAESVP010000003">
    <property type="protein sequence ID" value="MBL4927934.1"/>
    <property type="molecule type" value="Genomic_DNA"/>
</dbReference>
<evidence type="ECO:0000313" key="2">
    <source>
        <dbReference type="Proteomes" id="UP000619033"/>
    </source>
</evidence>
<keyword evidence="2" id="KW-1185">Reference proteome</keyword>
<proteinExistence type="predicted"/>
<dbReference type="AlphaFoldDB" id="A0A8J7MUY7"/>
<gene>
    <name evidence="1" type="ORF">JI744_07435</name>
</gene>